<keyword evidence="4 8" id="KW-0812">Transmembrane</keyword>
<dbReference type="NCBIfam" id="TIGR04128">
    <property type="entry name" value="exoso_Fjoh_1448"/>
    <property type="match status" value="1"/>
</dbReference>
<keyword evidence="7 8" id="KW-0472">Membrane</keyword>
<evidence type="ECO:0000256" key="6">
    <source>
        <dbReference type="ARBA" id="ARBA00022989"/>
    </source>
</evidence>
<feature type="transmembrane region" description="Helical" evidence="8">
    <location>
        <begin position="110"/>
        <end position="137"/>
    </location>
</feature>
<evidence type="ECO:0000256" key="1">
    <source>
        <dbReference type="ARBA" id="ARBA00004651"/>
    </source>
</evidence>
<evidence type="ECO:0000256" key="7">
    <source>
        <dbReference type="ARBA" id="ARBA00023136"/>
    </source>
</evidence>
<evidence type="ECO:0000313" key="9">
    <source>
        <dbReference type="EMBL" id="MBA5629385.1"/>
    </source>
</evidence>
<evidence type="ECO:0000313" key="10">
    <source>
        <dbReference type="Proteomes" id="UP000552241"/>
    </source>
</evidence>
<keyword evidence="5" id="KW-0378">Hydrolase</keyword>
<keyword evidence="2" id="KW-1003">Cell membrane</keyword>
<dbReference type="NCBIfam" id="TIGR04178">
    <property type="entry name" value="exo_archaeo"/>
    <property type="match status" value="1"/>
</dbReference>
<dbReference type="EMBL" id="JACDZE010000001">
    <property type="protein sequence ID" value="MBA5629385.1"/>
    <property type="molecule type" value="Genomic_DNA"/>
</dbReference>
<feature type="transmembrane region" description="Helical" evidence="8">
    <location>
        <begin position="7"/>
        <end position="28"/>
    </location>
</feature>
<protein>
    <submittedName>
        <fullName evidence="9">Exosortase family protein XrtF</fullName>
    </submittedName>
</protein>
<dbReference type="RefSeq" id="WP_182042941.1">
    <property type="nucleotide sequence ID" value="NZ_JACDZE010000001.1"/>
</dbReference>
<reference evidence="9 10" key="1">
    <citation type="submission" date="2020-07" db="EMBL/GenBank/DDBJ databases">
        <title>Moheibacter lacus sp. nov., a member of the family Flavobacteriaceae isolated from freshwater lake sediment.</title>
        <authorList>
            <person name="Liu Y."/>
        </authorList>
    </citation>
    <scope>NUCLEOTIDE SEQUENCE [LARGE SCALE GENOMIC DNA]</scope>
    <source>
        <strain evidence="9 10">BDHS18</strain>
    </source>
</reference>
<evidence type="ECO:0000256" key="2">
    <source>
        <dbReference type="ARBA" id="ARBA00022475"/>
    </source>
</evidence>
<dbReference type="GO" id="GO:0005886">
    <property type="term" value="C:plasma membrane"/>
    <property type="evidence" value="ECO:0007669"/>
    <property type="project" value="UniProtKB-SubCell"/>
</dbReference>
<evidence type="ECO:0000256" key="4">
    <source>
        <dbReference type="ARBA" id="ARBA00022692"/>
    </source>
</evidence>
<keyword evidence="6 8" id="KW-1133">Transmembrane helix</keyword>
<dbReference type="GO" id="GO:0006508">
    <property type="term" value="P:proteolysis"/>
    <property type="evidence" value="ECO:0007669"/>
    <property type="project" value="UniProtKB-KW"/>
</dbReference>
<organism evidence="9 10">
    <name type="scientific">Moheibacter lacus</name>
    <dbReference type="NCBI Taxonomy" id="2745851"/>
    <lineage>
        <taxon>Bacteria</taxon>
        <taxon>Pseudomonadati</taxon>
        <taxon>Bacteroidota</taxon>
        <taxon>Flavobacteriia</taxon>
        <taxon>Flavobacteriales</taxon>
        <taxon>Weeksellaceae</taxon>
        <taxon>Moheibacter</taxon>
    </lineage>
</organism>
<proteinExistence type="predicted"/>
<evidence type="ECO:0000256" key="8">
    <source>
        <dbReference type="SAM" id="Phobius"/>
    </source>
</evidence>
<dbReference type="AlphaFoldDB" id="A0A838ZQF0"/>
<keyword evidence="10" id="KW-1185">Reference proteome</keyword>
<keyword evidence="3" id="KW-0645">Protease</keyword>
<sequence>MKDFKPILIFVLKFIVVWGILLILYNLYLDQYHSENKPDPYSGFIADCTVSSLNSLGIESRQLVDKTRPWIWIGVNEKWPSYINEGCNAISIMLIFVAFIVAFSTTWKQTILYILGGLIIIQIMNVARIVLLNYIFAYHHEYGKMAHDYLFPAILYGTIVLLWIIWVKYFALKKPIQNSDEQMA</sequence>
<comment type="caution">
    <text evidence="9">The sequence shown here is derived from an EMBL/GenBank/DDBJ whole genome shotgun (WGS) entry which is preliminary data.</text>
</comment>
<dbReference type="GO" id="GO:0008233">
    <property type="term" value="F:peptidase activity"/>
    <property type="evidence" value="ECO:0007669"/>
    <property type="project" value="UniProtKB-KW"/>
</dbReference>
<dbReference type="InterPro" id="IPR019127">
    <property type="entry name" value="Exosortase"/>
</dbReference>
<dbReference type="InterPro" id="IPR026392">
    <property type="entry name" value="Exo/Archaeosortase_dom"/>
</dbReference>
<evidence type="ECO:0000256" key="5">
    <source>
        <dbReference type="ARBA" id="ARBA00022801"/>
    </source>
</evidence>
<dbReference type="InterPro" id="IPR026323">
    <property type="entry name" value="Exosortase-related_prot_XrtF"/>
</dbReference>
<accession>A0A838ZQF0</accession>
<feature type="transmembrane region" description="Helical" evidence="8">
    <location>
        <begin position="149"/>
        <end position="171"/>
    </location>
</feature>
<gene>
    <name evidence="9" type="primary">xrtF</name>
    <name evidence="9" type="ORF">HU137_06315</name>
</gene>
<dbReference type="Pfam" id="PF09721">
    <property type="entry name" value="Exosortase_EpsH"/>
    <property type="match status" value="1"/>
</dbReference>
<name>A0A838ZQF0_9FLAO</name>
<dbReference type="Proteomes" id="UP000552241">
    <property type="component" value="Unassembled WGS sequence"/>
</dbReference>
<comment type="subcellular location">
    <subcellularLocation>
        <location evidence="1">Cell membrane</location>
        <topology evidence="1">Multi-pass membrane protein</topology>
    </subcellularLocation>
</comment>
<evidence type="ECO:0000256" key="3">
    <source>
        <dbReference type="ARBA" id="ARBA00022670"/>
    </source>
</evidence>
<feature type="transmembrane region" description="Helical" evidence="8">
    <location>
        <begin position="82"/>
        <end position="103"/>
    </location>
</feature>